<reference evidence="8" key="1">
    <citation type="submission" date="2023-07" db="EMBL/GenBank/DDBJ databases">
        <title>draft genome sequence of fig (Ficus carica).</title>
        <authorList>
            <person name="Takahashi T."/>
            <person name="Nishimura K."/>
        </authorList>
    </citation>
    <scope>NUCLEOTIDE SEQUENCE</scope>
</reference>
<dbReference type="Pfam" id="PF14380">
    <property type="entry name" value="WAK_assoc"/>
    <property type="match status" value="1"/>
</dbReference>
<dbReference type="InterPro" id="IPR000719">
    <property type="entry name" value="Prot_kinase_dom"/>
</dbReference>
<evidence type="ECO:0000259" key="7">
    <source>
        <dbReference type="PROSITE" id="PS50011"/>
    </source>
</evidence>
<evidence type="ECO:0000256" key="2">
    <source>
        <dbReference type="ARBA" id="ARBA00022840"/>
    </source>
</evidence>
<feature type="non-terminal residue" evidence="8">
    <location>
        <position position="1"/>
    </location>
</feature>
<name>A0AA88CMJ3_FICCA</name>
<sequence>MDFVHLCRIFVSLVIDLGYPVLGPDRPTYCGHPQFQLNCSREALVITIKSIDNRVLQIDEVEYVLKVVRTDYWNNTCPEVLRNSTLDATFYDYASDTQALMLYDRCTAVSLVTDAVSSQFQCPNNRTSHTNYFATDSMRNSLSLYTQTCDESVLVHISNSEAGVLEGGTTLSRANLSVALDTGFRMDWNADNSRCGDRASSGGVCVINSTTSEFACYCRDRPYASICGLDSPPGPGPSGLFLESKWRIGIGAAVLGIAVFSVVIICYYKREYISTTRIAFWMTATRDREFDVNAFIRNFESFASKRYSYAAVKRMTNSFAEKIGKGGYGAVYKGKLPDGLPVAVKVLHESKTSDGEEFINEVASI</sequence>
<dbReference type="EMBL" id="BTGU01009395">
    <property type="protein sequence ID" value="GMN23624.1"/>
    <property type="molecule type" value="Genomic_DNA"/>
</dbReference>
<evidence type="ECO:0000313" key="9">
    <source>
        <dbReference type="EMBL" id="GMN23502.1"/>
    </source>
</evidence>
<feature type="binding site" evidence="4">
    <location>
        <position position="345"/>
    </location>
    <ligand>
        <name>ATP</name>
        <dbReference type="ChEBI" id="CHEBI:30616"/>
    </ligand>
</feature>
<evidence type="ECO:0000256" key="5">
    <source>
        <dbReference type="SAM" id="Phobius"/>
    </source>
</evidence>
<proteinExistence type="predicted"/>
<evidence type="ECO:0000313" key="10">
    <source>
        <dbReference type="EMBL" id="GMN23624.1"/>
    </source>
</evidence>
<evidence type="ECO:0000313" key="8">
    <source>
        <dbReference type="EMBL" id="GMN23485.1"/>
    </source>
</evidence>
<keyword evidence="5" id="KW-0472">Membrane</keyword>
<dbReference type="EMBL" id="BTGU01009396">
    <property type="protein sequence ID" value="GMN23642.1"/>
    <property type="molecule type" value="Genomic_DNA"/>
</dbReference>
<dbReference type="Proteomes" id="UP001187192">
    <property type="component" value="Unassembled WGS sequence"/>
</dbReference>
<keyword evidence="2 4" id="KW-0067">ATP-binding</keyword>
<feature type="transmembrane region" description="Helical" evidence="5">
    <location>
        <begin position="246"/>
        <end position="268"/>
    </location>
</feature>
<evidence type="ECO:0000313" key="12">
    <source>
        <dbReference type="Proteomes" id="UP001187192"/>
    </source>
</evidence>
<keyword evidence="3" id="KW-0325">Glycoprotein</keyword>
<dbReference type="PROSITE" id="PS00107">
    <property type="entry name" value="PROTEIN_KINASE_ATP"/>
    <property type="match status" value="1"/>
</dbReference>
<keyword evidence="1 4" id="KW-0547">Nucleotide-binding</keyword>
<evidence type="ECO:0000256" key="4">
    <source>
        <dbReference type="PROSITE-ProRule" id="PRU10141"/>
    </source>
</evidence>
<dbReference type="InterPro" id="IPR017441">
    <property type="entry name" value="Protein_kinase_ATP_BS"/>
</dbReference>
<evidence type="ECO:0000256" key="1">
    <source>
        <dbReference type="ARBA" id="ARBA00022741"/>
    </source>
</evidence>
<keyword evidence="6" id="KW-0732">Signal</keyword>
<evidence type="ECO:0000256" key="3">
    <source>
        <dbReference type="ARBA" id="ARBA00023180"/>
    </source>
</evidence>
<dbReference type="AlphaFoldDB" id="A0AA88CMJ3"/>
<gene>
    <name evidence="8" type="ORF">TIFTF001_051308</name>
    <name evidence="9" type="ORF">TIFTF001_051309</name>
    <name evidence="10" type="ORF">TIFTF001_051317</name>
    <name evidence="11" type="ORF">TIFTF001_051318</name>
</gene>
<dbReference type="InterPro" id="IPR011009">
    <property type="entry name" value="Kinase-like_dom_sf"/>
</dbReference>
<dbReference type="InterPro" id="IPR032872">
    <property type="entry name" value="WAK_assoc_C"/>
</dbReference>
<dbReference type="GO" id="GO:0016020">
    <property type="term" value="C:membrane"/>
    <property type="evidence" value="ECO:0007669"/>
    <property type="project" value="UniProtKB-SubCell"/>
</dbReference>
<comment type="caution">
    <text evidence="8">The sequence shown here is derived from an EMBL/GenBank/DDBJ whole genome shotgun (WGS) entry which is preliminary data.</text>
</comment>
<feature type="domain" description="Protein kinase" evidence="7">
    <location>
        <begin position="317"/>
        <end position="365"/>
    </location>
</feature>
<dbReference type="SUPFAM" id="SSF56112">
    <property type="entry name" value="Protein kinase-like (PK-like)"/>
    <property type="match status" value="1"/>
</dbReference>
<dbReference type="Gene3D" id="3.30.200.20">
    <property type="entry name" value="Phosphorylase Kinase, domain 1"/>
    <property type="match status" value="1"/>
</dbReference>
<evidence type="ECO:0000313" key="11">
    <source>
        <dbReference type="EMBL" id="GMN23642.1"/>
    </source>
</evidence>
<evidence type="ECO:0000256" key="6">
    <source>
        <dbReference type="SAM" id="SignalP"/>
    </source>
</evidence>
<dbReference type="GO" id="GO:0030247">
    <property type="term" value="F:polysaccharide binding"/>
    <property type="evidence" value="ECO:0007669"/>
    <property type="project" value="InterPro"/>
</dbReference>
<dbReference type="PROSITE" id="PS50011">
    <property type="entry name" value="PROTEIN_KINASE_DOM"/>
    <property type="match status" value="1"/>
</dbReference>
<dbReference type="PANTHER" id="PTHR46008:SF2">
    <property type="entry name" value="LEAF RUST 10 DISEASE-RESISTANCE LOCUS RECEPTOR-LIKE PROTEIN KINASE-LIKE 1.4"/>
    <property type="match status" value="1"/>
</dbReference>
<keyword evidence="12" id="KW-1185">Reference proteome</keyword>
<organism evidence="8 12">
    <name type="scientific">Ficus carica</name>
    <name type="common">Common fig</name>
    <dbReference type="NCBI Taxonomy" id="3494"/>
    <lineage>
        <taxon>Eukaryota</taxon>
        <taxon>Viridiplantae</taxon>
        <taxon>Streptophyta</taxon>
        <taxon>Embryophyta</taxon>
        <taxon>Tracheophyta</taxon>
        <taxon>Spermatophyta</taxon>
        <taxon>Magnoliopsida</taxon>
        <taxon>eudicotyledons</taxon>
        <taxon>Gunneridae</taxon>
        <taxon>Pentapetalae</taxon>
        <taxon>rosids</taxon>
        <taxon>fabids</taxon>
        <taxon>Rosales</taxon>
        <taxon>Moraceae</taxon>
        <taxon>Ficeae</taxon>
        <taxon>Ficus</taxon>
    </lineage>
</organism>
<protein>
    <recommendedName>
        <fullName evidence="7">Protein kinase domain-containing protein</fullName>
    </recommendedName>
</protein>
<dbReference type="GO" id="GO:0005524">
    <property type="term" value="F:ATP binding"/>
    <property type="evidence" value="ECO:0007669"/>
    <property type="project" value="UniProtKB-UniRule"/>
</dbReference>
<dbReference type="PANTHER" id="PTHR46008">
    <property type="entry name" value="LEAF RUST 10 DISEASE-RESISTANCE LOCUS RECEPTOR-LIKE PROTEIN KINASE-LIKE 1.4"/>
    <property type="match status" value="1"/>
</dbReference>
<feature type="signal peptide" evidence="6">
    <location>
        <begin position="1"/>
        <end position="20"/>
    </location>
</feature>
<keyword evidence="5" id="KW-0812">Transmembrane</keyword>
<accession>A0AA88CMJ3</accession>
<keyword evidence="5" id="KW-1133">Transmembrane helix</keyword>
<dbReference type="EMBL" id="BTGU01009387">
    <property type="protein sequence ID" value="GMN23485.1"/>
    <property type="molecule type" value="Genomic_DNA"/>
</dbReference>
<dbReference type="GO" id="GO:0004674">
    <property type="term" value="F:protein serine/threonine kinase activity"/>
    <property type="evidence" value="ECO:0007669"/>
    <property type="project" value="UniProtKB-EC"/>
</dbReference>
<dbReference type="EMBL" id="BTGU01009388">
    <property type="protein sequence ID" value="GMN23502.1"/>
    <property type="molecule type" value="Genomic_DNA"/>
</dbReference>
<feature type="chain" id="PRO_5041851656" description="Protein kinase domain-containing protein" evidence="6">
    <location>
        <begin position="21"/>
        <end position="365"/>
    </location>
</feature>